<dbReference type="AlphaFoldDB" id="A0A383RAU9"/>
<keyword evidence="6" id="KW-0378">Hydrolase</keyword>
<dbReference type="GO" id="GO:0016787">
    <property type="term" value="F:hydrolase activity"/>
    <property type="evidence" value="ECO:0007669"/>
    <property type="project" value="UniProtKB-KW"/>
</dbReference>
<dbReference type="PANTHER" id="PTHR43084">
    <property type="entry name" value="PERSULFIDE DIOXYGENASE ETHE1"/>
    <property type="match status" value="1"/>
</dbReference>
<dbReference type="PROSITE" id="PS50206">
    <property type="entry name" value="RHODANESE_3"/>
    <property type="match status" value="2"/>
</dbReference>
<dbReference type="SMART" id="SM00450">
    <property type="entry name" value="RHOD"/>
    <property type="match status" value="2"/>
</dbReference>
<organism evidence="6 7">
    <name type="scientific">Paenibacillus alvei</name>
    <name type="common">Bacillus alvei</name>
    <dbReference type="NCBI Taxonomy" id="44250"/>
    <lineage>
        <taxon>Bacteria</taxon>
        <taxon>Bacillati</taxon>
        <taxon>Bacillota</taxon>
        <taxon>Bacilli</taxon>
        <taxon>Bacillales</taxon>
        <taxon>Paenibacillaceae</taxon>
        <taxon>Paenibacillus</taxon>
    </lineage>
</organism>
<gene>
    <name evidence="6" type="ORF">PBLR_12193</name>
</gene>
<protein>
    <submittedName>
        <fullName evidence="6">Hydroxyacylglutathione hydrolase</fullName>
    </submittedName>
</protein>
<dbReference type="InterPro" id="IPR044528">
    <property type="entry name" value="POD-like_MBL-fold"/>
</dbReference>
<dbReference type="FunFam" id="3.60.15.10:FF:000030">
    <property type="entry name" value="Metallo-beta-lactamase family protein"/>
    <property type="match status" value="1"/>
</dbReference>
<feature type="domain" description="Rhodanese" evidence="5">
    <location>
        <begin position="395"/>
        <end position="483"/>
    </location>
</feature>
<name>A0A383RAU9_PAEAL</name>
<dbReference type="InterPro" id="IPR001763">
    <property type="entry name" value="Rhodanese-like_dom"/>
</dbReference>
<comment type="catalytic activity">
    <reaction evidence="4">
        <text>3',5'-cyclic UMP + H2O = UMP + H(+)</text>
        <dbReference type="Rhea" id="RHEA:70575"/>
        <dbReference type="ChEBI" id="CHEBI:15377"/>
        <dbReference type="ChEBI" id="CHEBI:15378"/>
        <dbReference type="ChEBI" id="CHEBI:57865"/>
        <dbReference type="ChEBI" id="CHEBI:184387"/>
    </reaction>
    <physiologicalReaction direction="left-to-right" evidence="4">
        <dbReference type="Rhea" id="RHEA:70576"/>
    </physiologicalReaction>
</comment>
<dbReference type="PANTHER" id="PTHR43084:SF1">
    <property type="entry name" value="PERSULFIDE DIOXYGENASE ETHE1, MITOCHONDRIAL"/>
    <property type="match status" value="1"/>
</dbReference>
<dbReference type="InterPro" id="IPR036873">
    <property type="entry name" value="Rhodanese-like_dom_sf"/>
</dbReference>
<dbReference type="Pfam" id="PF00581">
    <property type="entry name" value="Rhodanese"/>
    <property type="match status" value="1"/>
</dbReference>
<dbReference type="InterPro" id="IPR036866">
    <property type="entry name" value="RibonucZ/Hydroxyglut_hydro"/>
</dbReference>
<reference evidence="7" key="1">
    <citation type="submission" date="2018-08" db="EMBL/GenBank/DDBJ databases">
        <authorList>
            <person name="Chevrot R."/>
        </authorList>
    </citation>
    <scope>NUCLEOTIDE SEQUENCE [LARGE SCALE GENOMIC DNA]</scope>
</reference>
<evidence type="ECO:0000313" key="6">
    <source>
        <dbReference type="EMBL" id="SYX83771.1"/>
    </source>
</evidence>
<proteinExistence type="predicted"/>
<evidence type="ECO:0000256" key="3">
    <source>
        <dbReference type="ARBA" id="ARBA00034301"/>
    </source>
</evidence>
<evidence type="ECO:0000259" key="5">
    <source>
        <dbReference type="PROSITE" id="PS50206"/>
    </source>
</evidence>
<evidence type="ECO:0000313" key="7">
    <source>
        <dbReference type="Proteomes" id="UP000304148"/>
    </source>
</evidence>
<dbReference type="InterPro" id="IPR001279">
    <property type="entry name" value="Metallo-B-lactamas"/>
</dbReference>
<dbReference type="CDD" id="cd07724">
    <property type="entry name" value="POD-like_MBL-fold"/>
    <property type="match status" value="1"/>
</dbReference>
<dbReference type="RefSeq" id="WP_138185788.1">
    <property type="nucleotide sequence ID" value="NZ_LS992241.1"/>
</dbReference>
<dbReference type="SUPFAM" id="SSF52821">
    <property type="entry name" value="Rhodanese/Cell cycle control phosphatase"/>
    <property type="match status" value="2"/>
</dbReference>
<dbReference type="Proteomes" id="UP000304148">
    <property type="component" value="Chromosome"/>
</dbReference>
<dbReference type="Gene3D" id="3.60.15.10">
    <property type="entry name" value="Ribonuclease Z/Hydroxyacylglutathione hydrolase-like"/>
    <property type="match status" value="1"/>
</dbReference>
<dbReference type="GO" id="GO:0046872">
    <property type="term" value="F:metal ion binding"/>
    <property type="evidence" value="ECO:0007669"/>
    <property type="project" value="UniProtKB-KW"/>
</dbReference>
<dbReference type="GO" id="GO:0006749">
    <property type="term" value="P:glutathione metabolic process"/>
    <property type="evidence" value="ECO:0007669"/>
    <property type="project" value="InterPro"/>
</dbReference>
<comment type="catalytic activity">
    <reaction evidence="2">
        <text>3',5'-cyclic CMP + H2O = CMP + H(+)</text>
        <dbReference type="Rhea" id="RHEA:72675"/>
        <dbReference type="ChEBI" id="CHEBI:15377"/>
        <dbReference type="ChEBI" id="CHEBI:15378"/>
        <dbReference type="ChEBI" id="CHEBI:58003"/>
        <dbReference type="ChEBI" id="CHEBI:60377"/>
    </reaction>
    <physiologicalReaction direction="left-to-right" evidence="2">
        <dbReference type="Rhea" id="RHEA:72676"/>
    </physiologicalReaction>
</comment>
<dbReference type="InterPro" id="IPR051682">
    <property type="entry name" value="Mito_Persulfide_Diox"/>
</dbReference>
<dbReference type="FunFam" id="3.40.250.10:FF:000049">
    <property type="entry name" value="Phage shock protein E"/>
    <property type="match status" value="1"/>
</dbReference>
<dbReference type="CDD" id="cd00158">
    <property type="entry name" value="RHOD"/>
    <property type="match status" value="1"/>
</dbReference>
<dbReference type="Pfam" id="PF00753">
    <property type="entry name" value="Lactamase_B"/>
    <property type="match status" value="1"/>
</dbReference>
<dbReference type="GO" id="GO:0070813">
    <property type="term" value="P:hydrogen sulfide metabolic process"/>
    <property type="evidence" value="ECO:0007669"/>
    <property type="project" value="TreeGrafter"/>
</dbReference>
<dbReference type="SUPFAM" id="SSF56281">
    <property type="entry name" value="Metallo-hydrolase/oxidoreductase"/>
    <property type="match status" value="1"/>
</dbReference>
<evidence type="ECO:0000256" key="4">
    <source>
        <dbReference type="ARBA" id="ARBA00048505"/>
    </source>
</evidence>
<evidence type="ECO:0000256" key="1">
    <source>
        <dbReference type="ARBA" id="ARBA00022723"/>
    </source>
</evidence>
<keyword evidence="1" id="KW-0479">Metal-binding</keyword>
<sequence>MLLRYFYDDKLAHASYLVGCQATGEAIVIDPARNVTPYITTAKSEGLNIIAAAETHIHADFVSGMREFGVEHEATLYLSGEGGPDWMYSYVSDESGNEVNHHLVQDGDRFHIGNLEFKVLHTPGHTPESISFLLTDRGGGADSPIGIFTGDFVFVGDVGRPDLLEKSVGLAGTAEEGARQMFRSLQRFKELPEYVQVWPAHGAGSACGKALGAVPSSTVGYEKRFNWALSFTNENEFVNSLLAGQPEPPTYFPRMKHVNRIGPALLGQLVAPEQIEGSVEEVASFVQAGAIIVDTRPCAAFGAAHVKGTINVPYNRSFTSWAGWLLNDEHPLYVMGEEEQLPHIARDLRSIGIDRIEGLIEATKMWVDSALRSSSKELLESYPDVTPASIADQVVGGEVVVVDVRSSAEWEEGHIQHAKHILLGKLPERVREVPTEMPVLVQCRTGMRSAIAVSILQAHGVTNVFNLQGGIVKWQEEGLPIVTR</sequence>
<dbReference type="Gene3D" id="3.40.250.10">
    <property type="entry name" value="Rhodanese-like domain"/>
    <property type="match status" value="2"/>
</dbReference>
<dbReference type="GO" id="GO:0050313">
    <property type="term" value="F:sulfur dioxygenase activity"/>
    <property type="evidence" value="ECO:0007669"/>
    <property type="project" value="InterPro"/>
</dbReference>
<comment type="function">
    <text evidence="3">Counteracts the endogenous Pycsar antiviral defense system. Phosphodiesterase that enables metal-dependent hydrolysis of host cyclic nucleotide Pycsar defense signals such as cCMP and cUMP.</text>
</comment>
<evidence type="ECO:0000256" key="2">
    <source>
        <dbReference type="ARBA" id="ARBA00034221"/>
    </source>
</evidence>
<dbReference type="SMART" id="SM00849">
    <property type="entry name" value="Lactamase_B"/>
    <property type="match status" value="1"/>
</dbReference>
<dbReference type="EMBL" id="LS992241">
    <property type="protein sequence ID" value="SYX83771.1"/>
    <property type="molecule type" value="Genomic_DNA"/>
</dbReference>
<accession>A0A383RAU9</accession>
<feature type="domain" description="Rhodanese" evidence="5">
    <location>
        <begin position="286"/>
        <end position="375"/>
    </location>
</feature>